<keyword evidence="4" id="KW-1185">Reference proteome</keyword>
<dbReference type="AlphaFoldDB" id="A0A3N4IAB5"/>
<sequence>MLPLSFLTIIPSTLTAAISLYQLLQNMKAAPDEIRDIETELSHLCPILQKLQASEPIHPVASGPECLMPGGFRRTATNDPLMESDQNLALVLRGCEDVFSDIRKLIGRYDTNGKGSLSKQLDKARWTMKGQRKAEAYRKRLAEIKSTLNIAVGLMVGRKVDAVQLDTSEMVSKIHDLLAYFTQDELESTLAQIPASEYSYPLRRFLESASTYAESVLDGNIDAGSASHHQSQAFKQRSIYEPSLYPDVQERSLDPKTNLSTANLLLFNSQKSEAKHHIVETSGAIELEAEPVIVKDASFKTAPVVAIFELEAETVLPTVKPTYFSVLSSKVSKVMKRATVVAPSTITKISPAATTYPEATKRNDRKPVGSPSAPQPTKPAHPPTNQPGSAAVDSLKPSQGEDKPTVTSTVAEKLKTMAARKMVHISEVGAAFATDAGVQIADLWSSLE</sequence>
<feature type="signal peptide" evidence="2">
    <location>
        <begin position="1"/>
        <end position="17"/>
    </location>
</feature>
<evidence type="ECO:0000313" key="4">
    <source>
        <dbReference type="Proteomes" id="UP000275078"/>
    </source>
</evidence>
<feature type="chain" id="PRO_5018293659" description="Fungal N-terminal domain-containing protein" evidence="2">
    <location>
        <begin position="18"/>
        <end position="448"/>
    </location>
</feature>
<dbReference type="STRING" id="1160509.A0A3N4IAB5"/>
<evidence type="ECO:0000256" key="2">
    <source>
        <dbReference type="SAM" id="SignalP"/>
    </source>
</evidence>
<evidence type="ECO:0000313" key="3">
    <source>
        <dbReference type="EMBL" id="RPA81618.1"/>
    </source>
</evidence>
<dbReference type="OrthoDB" id="524326at2759"/>
<accession>A0A3N4IAB5</accession>
<name>A0A3N4IAB5_ASCIM</name>
<protein>
    <recommendedName>
        <fullName evidence="5">Fungal N-terminal domain-containing protein</fullName>
    </recommendedName>
</protein>
<keyword evidence="2" id="KW-0732">Signal</keyword>
<feature type="region of interest" description="Disordered" evidence="1">
    <location>
        <begin position="353"/>
        <end position="408"/>
    </location>
</feature>
<evidence type="ECO:0008006" key="5">
    <source>
        <dbReference type="Google" id="ProtNLM"/>
    </source>
</evidence>
<gene>
    <name evidence="3" type="ORF">BJ508DRAFT_111526</name>
</gene>
<dbReference type="Proteomes" id="UP000275078">
    <property type="component" value="Unassembled WGS sequence"/>
</dbReference>
<reference evidence="3 4" key="1">
    <citation type="journal article" date="2018" name="Nat. Ecol. Evol.">
        <title>Pezizomycetes genomes reveal the molecular basis of ectomycorrhizal truffle lifestyle.</title>
        <authorList>
            <person name="Murat C."/>
            <person name="Payen T."/>
            <person name="Noel B."/>
            <person name="Kuo A."/>
            <person name="Morin E."/>
            <person name="Chen J."/>
            <person name="Kohler A."/>
            <person name="Krizsan K."/>
            <person name="Balestrini R."/>
            <person name="Da Silva C."/>
            <person name="Montanini B."/>
            <person name="Hainaut M."/>
            <person name="Levati E."/>
            <person name="Barry K.W."/>
            <person name="Belfiori B."/>
            <person name="Cichocki N."/>
            <person name="Clum A."/>
            <person name="Dockter R.B."/>
            <person name="Fauchery L."/>
            <person name="Guy J."/>
            <person name="Iotti M."/>
            <person name="Le Tacon F."/>
            <person name="Lindquist E.A."/>
            <person name="Lipzen A."/>
            <person name="Malagnac F."/>
            <person name="Mello A."/>
            <person name="Molinier V."/>
            <person name="Miyauchi S."/>
            <person name="Poulain J."/>
            <person name="Riccioni C."/>
            <person name="Rubini A."/>
            <person name="Sitrit Y."/>
            <person name="Splivallo R."/>
            <person name="Traeger S."/>
            <person name="Wang M."/>
            <person name="Zifcakova L."/>
            <person name="Wipf D."/>
            <person name="Zambonelli A."/>
            <person name="Paolocci F."/>
            <person name="Nowrousian M."/>
            <person name="Ottonello S."/>
            <person name="Baldrian P."/>
            <person name="Spatafora J.W."/>
            <person name="Henrissat B."/>
            <person name="Nagy L.G."/>
            <person name="Aury J.M."/>
            <person name="Wincker P."/>
            <person name="Grigoriev I.V."/>
            <person name="Bonfante P."/>
            <person name="Martin F.M."/>
        </authorList>
    </citation>
    <scope>NUCLEOTIDE SEQUENCE [LARGE SCALE GENOMIC DNA]</scope>
    <source>
        <strain evidence="3 4">RN42</strain>
    </source>
</reference>
<proteinExistence type="predicted"/>
<organism evidence="3 4">
    <name type="scientific">Ascobolus immersus RN42</name>
    <dbReference type="NCBI Taxonomy" id="1160509"/>
    <lineage>
        <taxon>Eukaryota</taxon>
        <taxon>Fungi</taxon>
        <taxon>Dikarya</taxon>
        <taxon>Ascomycota</taxon>
        <taxon>Pezizomycotina</taxon>
        <taxon>Pezizomycetes</taxon>
        <taxon>Pezizales</taxon>
        <taxon>Ascobolaceae</taxon>
        <taxon>Ascobolus</taxon>
    </lineage>
</organism>
<dbReference type="EMBL" id="ML119678">
    <property type="protein sequence ID" value="RPA81618.1"/>
    <property type="molecule type" value="Genomic_DNA"/>
</dbReference>
<feature type="compositionally biased region" description="Pro residues" evidence="1">
    <location>
        <begin position="373"/>
        <end position="385"/>
    </location>
</feature>
<evidence type="ECO:0000256" key="1">
    <source>
        <dbReference type="SAM" id="MobiDB-lite"/>
    </source>
</evidence>